<dbReference type="Proteomes" id="UP001200513">
    <property type="component" value="Chromosome"/>
</dbReference>
<feature type="coiled-coil region" evidence="1">
    <location>
        <begin position="58"/>
        <end position="103"/>
    </location>
</feature>
<organism evidence="2">
    <name type="scientific">Candidatus Heimdallarchaeum endolithica</name>
    <dbReference type="NCBI Taxonomy" id="2876572"/>
    <lineage>
        <taxon>Archaea</taxon>
        <taxon>Promethearchaeati</taxon>
        <taxon>Candidatus Heimdallarchaeota</taxon>
        <taxon>Candidatus Heimdallarchaeia (ex Rinke et al. 2021) (nom. nud.)</taxon>
        <taxon>Candidatus Heimdallarchaeales</taxon>
        <taxon>Candidatus Heimdallarchaeaceae</taxon>
        <taxon>Candidatus Heimdallarchaeum</taxon>
    </lineage>
</organism>
<proteinExistence type="predicted"/>
<name>A0A9Y1BT28_9ARCH</name>
<evidence type="ECO:0000256" key="1">
    <source>
        <dbReference type="SAM" id="Coils"/>
    </source>
</evidence>
<dbReference type="AlphaFoldDB" id="A0A9Y1BT28"/>
<sequence>MSIQVNKYNIEKEKTSEFQDNDISLLIDNNASSTEEVISEKGLIELLKAQNKYLSEKLYQLSEQYSQLSEKYQLLVNESSKRINELKTEIEKLSNKINEIIEARTHEFHLPLSLFEDDEETD</sequence>
<protein>
    <submittedName>
        <fullName evidence="2">Uncharacterized protein</fullName>
    </submittedName>
</protein>
<evidence type="ECO:0000313" key="2">
    <source>
        <dbReference type="EMBL" id="UJG44462.1"/>
    </source>
</evidence>
<gene>
    <name evidence="2" type="ORF">K9W46_04590</name>
</gene>
<reference evidence="2" key="1">
    <citation type="journal article" date="2022" name="Nat. Microbiol.">
        <title>Unique mobile elements and scalable gene flow at the prokaryote-eukaryote boundary revealed by circularized Asgard archaea genomes.</title>
        <authorList>
            <person name="Wu F."/>
            <person name="Speth D.R."/>
            <person name="Philosof A."/>
            <person name="Cremiere A."/>
            <person name="Narayanan A."/>
            <person name="Barco R.A."/>
            <person name="Connon S.A."/>
            <person name="Amend J.P."/>
            <person name="Antoshechkin I.A."/>
            <person name="Orphan V.J."/>
        </authorList>
    </citation>
    <scope>NUCLEOTIDE SEQUENCE</scope>
    <source>
        <strain evidence="2">PR6</strain>
    </source>
</reference>
<dbReference type="EMBL" id="CP084167">
    <property type="protein sequence ID" value="UJG44462.1"/>
    <property type="molecule type" value="Genomic_DNA"/>
</dbReference>
<accession>A0A9Y1BT28</accession>
<keyword evidence="1" id="KW-0175">Coiled coil</keyword>